<sequence>MYFGFSNHPRHRRKVFPRYSHPATPSSLPVHCGMSESVSFNDHLVVRTTDLASGPYSRSPNVNSELESSCPNAVSDQNQSRNAIKYGYTKGLRLKELQQSLEMCKRIMGTFSDPPVEIEFMTYVEGLLTAVNWELASSHYHMTDATTVQPLSV</sequence>
<accession>A0ABR1JHN8</accession>
<dbReference type="EMBL" id="JBANRG010000013">
    <property type="protein sequence ID" value="KAK7461392.1"/>
    <property type="molecule type" value="Genomic_DNA"/>
</dbReference>
<protein>
    <submittedName>
        <fullName evidence="1">Uncharacterized protein</fullName>
    </submittedName>
</protein>
<reference evidence="1 2" key="1">
    <citation type="submission" date="2024-01" db="EMBL/GenBank/DDBJ databases">
        <title>A draft genome for the cacao thread blight pathogen Marasmiellus scandens.</title>
        <authorList>
            <person name="Baruah I.K."/>
            <person name="Leung J."/>
            <person name="Bukari Y."/>
            <person name="Amoako-Attah I."/>
            <person name="Meinhardt L.W."/>
            <person name="Bailey B.A."/>
            <person name="Cohen S.P."/>
        </authorList>
    </citation>
    <scope>NUCLEOTIDE SEQUENCE [LARGE SCALE GENOMIC DNA]</scope>
    <source>
        <strain evidence="1 2">GH-19</strain>
    </source>
</reference>
<dbReference type="Proteomes" id="UP001498398">
    <property type="component" value="Unassembled WGS sequence"/>
</dbReference>
<keyword evidence="2" id="KW-1185">Reference proteome</keyword>
<evidence type="ECO:0000313" key="2">
    <source>
        <dbReference type="Proteomes" id="UP001498398"/>
    </source>
</evidence>
<organism evidence="1 2">
    <name type="scientific">Marasmiellus scandens</name>
    <dbReference type="NCBI Taxonomy" id="2682957"/>
    <lineage>
        <taxon>Eukaryota</taxon>
        <taxon>Fungi</taxon>
        <taxon>Dikarya</taxon>
        <taxon>Basidiomycota</taxon>
        <taxon>Agaricomycotina</taxon>
        <taxon>Agaricomycetes</taxon>
        <taxon>Agaricomycetidae</taxon>
        <taxon>Agaricales</taxon>
        <taxon>Marasmiineae</taxon>
        <taxon>Omphalotaceae</taxon>
        <taxon>Marasmiellus</taxon>
    </lineage>
</organism>
<proteinExistence type="predicted"/>
<evidence type="ECO:0000313" key="1">
    <source>
        <dbReference type="EMBL" id="KAK7461392.1"/>
    </source>
</evidence>
<gene>
    <name evidence="1" type="ORF">VKT23_008570</name>
</gene>
<name>A0ABR1JHN8_9AGAR</name>
<comment type="caution">
    <text evidence="1">The sequence shown here is derived from an EMBL/GenBank/DDBJ whole genome shotgun (WGS) entry which is preliminary data.</text>
</comment>